<dbReference type="Proteomes" id="UP000245884">
    <property type="component" value="Unassembled WGS sequence"/>
</dbReference>
<evidence type="ECO:0000313" key="3">
    <source>
        <dbReference type="Proteomes" id="UP000245884"/>
    </source>
</evidence>
<dbReference type="GO" id="GO:0016747">
    <property type="term" value="F:acyltransferase activity, transferring groups other than amino-acyl groups"/>
    <property type="evidence" value="ECO:0007669"/>
    <property type="project" value="InterPro"/>
</dbReference>
<gene>
    <name evidence="2" type="ORF">BDZ90DRAFT_137529</name>
</gene>
<keyword evidence="3" id="KW-1185">Reference proteome</keyword>
<evidence type="ECO:0000313" key="2">
    <source>
        <dbReference type="EMBL" id="PWN29030.1"/>
    </source>
</evidence>
<proteinExistence type="predicted"/>
<name>A0A316UUP3_9BASI</name>
<protein>
    <recommendedName>
        <fullName evidence="1">N-acetyltransferase domain-containing protein</fullName>
    </recommendedName>
</protein>
<dbReference type="Gene3D" id="3.40.630.30">
    <property type="match status" value="1"/>
</dbReference>
<dbReference type="EMBL" id="KZ819664">
    <property type="protein sequence ID" value="PWN29030.1"/>
    <property type="molecule type" value="Genomic_DNA"/>
</dbReference>
<feature type="domain" description="N-acetyltransferase" evidence="1">
    <location>
        <begin position="1"/>
        <end position="178"/>
    </location>
</feature>
<dbReference type="RefSeq" id="XP_025363642.1">
    <property type="nucleotide sequence ID" value="XM_025503435.1"/>
</dbReference>
<dbReference type="GeneID" id="37025258"/>
<dbReference type="AlphaFoldDB" id="A0A316UUP3"/>
<dbReference type="InterPro" id="IPR000182">
    <property type="entry name" value="GNAT_dom"/>
</dbReference>
<dbReference type="SUPFAM" id="SSF55729">
    <property type="entry name" value="Acyl-CoA N-acyltransferases (Nat)"/>
    <property type="match status" value="1"/>
</dbReference>
<sequence>MGNSTVESSGSIYEVSRPRWPRFNEPNLDRVFAPQDNGDDKDNDGAISRGASSFVYDRHDFFLGYWGDDVKPPQHFEEVNCEERPLLGICSGHTLCGQVYIELLWVKKLERKKGLLGSGARLLREAELLGIRRCQARGAYLNTFTTQGAEPFYASQGYKRLMVIPGTVDRVYMGKTPLQEERAIEGQLLEP</sequence>
<organism evidence="2 3">
    <name type="scientific">Jaminaea rosea</name>
    <dbReference type="NCBI Taxonomy" id="1569628"/>
    <lineage>
        <taxon>Eukaryota</taxon>
        <taxon>Fungi</taxon>
        <taxon>Dikarya</taxon>
        <taxon>Basidiomycota</taxon>
        <taxon>Ustilaginomycotina</taxon>
        <taxon>Exobasidiomycetes</taxon>
        <taxon>Microstromatales</taxon>
        <taxon>Microstromatales incertae sedis</taxon>
        <taxon>Jaminaea</taxon>
    </lineage>
</organism>
<accession>A0A316UUP3</accession>
<reference evidence="2 3" key="1">
    <citation type="journal article" date="2018" name="Mol. Biol. Evol.">
        <title>Broad Genomic Sampling Reveals a Smut Pathogenic Ancestry of the Fungal Clade Ustilaginomycotina.</title>
        <authorList>
            <person name="Kijpornyongpan T."/>
            <person name="Mondo S.J."/>
            <person name="Barry K."/>
            <person name="Sandor L."/>
            <person name="Lee J."/>
            <person name="Lipzen A."/>
            <person name="Pangilinan J."/>
            <person name="LaButti K."/>
            <person name="Hainaut M."/>
            <person name="Henrissat B."/>
            <person name="Grigoriev I.V."/>
            <person name="Spatafora J.W."/>
            <person name="Aime M.C."/>
        </authorList>
    </citation>
    <scope>NUCLEOTIDE SEQUENCE [LARGE SCALE GENOMIC DNA]</scope>
    <source>
        <strain evidence="2 3">MCA 5214</strain>
    </source>
</reference>
<dbReference type="PROSITE" id="PS51186">
    <property type="entry name" value="GNAT"/>
    <property type="match status" value="1"/>
</dbReference>
<evidence type="ECO:0000259" key="1">
    <source>
        <dbReference type="PROSITE" id="PS51186"/>
    </source>
</evidence>
<dbReference type="InterPro" id="IPR016181">
    <property type="entry name" value="Acyl_CoA_acyltransferase"/>
</dbReference>